<feature type="compositionally biased region" description="Low complexity" evidence="11">
    <location>
        <begin position="5612"/>
        <end position="5631"/>
    </location>
</feature>
<keyword evidence="10" id="KW-0175">Coiled coil</keyword>
<feature type="repeat" description="ANK" evidence="9">
    <location>
        <begin position="564"/>
        <end position="596"/>
    </location>
</feature>
<feature type="repeat" description="ANK" evidence="9">
    <location>
        <begin position="7"/>
        <end position="39"/>
    </location>
</feature>
<keyword evidence="5" id="KW-0677">Repeat</keyword>
<comment type="subcellular location">
    <subcellularLocation>
        <location evidence="1">Cytoplasm</location>
        <location evidence="1">Cytoskeleton</location>
    </subcellularLocation>
    <subcellularLocation>
        <location evidence="2">Membrane</location>
    </subcellularLocation>
</comment>
<feature type="compositionally biased region" description="Basic and acidic residues" evidence="11">
    <location>
        <begin position="5024"/>
        <end position="5040"/>
    </location>
</feature>
<feature type="region of interest" description="Disordered" evidence="11">
    <location>
        <begin position="1999"/>
        <end position="2123"/>
    </location>
</feature>
<feature type="compositionally biased region" description="Basic and acidic residues" evidence="11">
    <location>
        <begin position="5661"/>
        <end position="5678"/>
    </location>
</feature>
<dbReference type="FunFam" id="2.60.220.30:FF:000009">
    <property type="entry name" value="Ankyrin 2, isoform G"/>
    <property type="match status" value="1"/>
</dbReference>
<feature type="repeat" description="ANK" evidence="9">
    <location>
        <begin position="465"/>
        <end position="497"/>
    </location>
</feature>
<feature type="repeat" description="ANK" evidence="9">
    <location>
        <begin position="630"/>
        <end position="662"/>
    </location>
</feature>
<dbReference type="Pfam" id="PF00023">
    <property type="entry name" value="Ank"/>
    <property type="match status" value="2"/>
</dbReference>
<dbReference type="SUPFAM" id="SSF48403">
    <property type="entry name" value="Ankyrin repeat"/>
    <property type="match status" value="3"/>
</dbReference>
<evidence type="ECO:0000259" key="13">
    <source>
        <dbReference type="PROSITE" id="PS51145"/>
    </source>
</evidence>
<dbReference type="Gene3D" id="1.10.533.10">
    <property type="entry name" value="Death Domain, Fas"/>
    <property type="match status" value="1"/>
</dbReference>
<feature type="region of interest" description="Disordered" evidence="11">
    <location>
        <begin position="5595"/>
        <end position="5631"/>
    </location>
</feature>
<keyword evidence="8" id="KW-0206">Cytoskeleton</keyword>
<feature type="compositionally biased region" description="Basic and acidic residues" evidence="11">
    <location>
        <begin position="1665"/>
        <end position="1677"/>
    </location>
</feature>
<dbReference type="FunFam" id="1.25.40.20:FF:000095">
    <property type="entry name" value="Ankyrin 2, isoform J"/>
    <property type="match status" value="1"/>
</dbReference>
<dbReference type="GO" id="GO:0007165">
    <property type="term" value="P:signal transduction"/>
    <property type="evidence" value="ECO:0007669"/>
    <property type="project" value="InterPro"/>
</dbReference>
<feature type="region of interest" description="Disordered" evidence="11">
    <location>
        <begin position="4226"/>
        <end position="4271"/>
    </location>
</feature>
<dbReference type="CDD" id="cd08317">
    <property type="entry name" value="Death_ank"/>
    <property type="match status" value="1"/>
</dbReference>
<feature type="repeat" description="ANK" evidence="9">
    <location>
        <begin position="531"/>
        <end position="563"/>
    </location>
</feature>
<feature type="coiled-coil region" evidence="10">
    <location>
        <begin position="4472"/>
        <end position="4499"/>
    </location>
</feature>
<feature type="compositionally biased region" description="Basic and acidic residues" evidence="11">
    <location>
        <begin position="1999"/>
        <end position="2008"/>
    </location>
</feature>
<dbReference type="InterPro" id="IPR051165">
    <property type="entry name" value="Multifunctional_ANK_Repeat"/>
</dbReference>
<dbReference type="FunFam" id="2.60.220.30:FF:000001">
    <property type="entry name" value="Ankyrin-3 isoform 2"/>
    <property type="match status" value="1"/>
</dbReference>
<feature type="compositionally biased region" description="Basic and acidic residues" evidence="11">
    <location>
        <begin position="4157"/>
        <end position="4175"/>
    </location>
</feature>
<dbReference type="InterPro" id="IPR000488">
    <property type="entry name" value="Death_dom"/>
</dbReference>
<evidence type="ECO:0000259" key="12">
    <source>
        <dbReference type="PROSITE" id="PS50017"/>
    </source>
</evidence>
<evidence type="ECO:0000256" key="2">
    <source>
        <dbReference type="ARBA" id="ARBA00004370"/>
    </source>
</evidence>
<dbReference type="EMBL" id="CAKOGL010000021">
    <property type="protein sequence ID" value="CAH2099098.1"/>
    <property type="molecule type" value="Genomic_DNA"/>
</dbReference>
<feature type="compositionally biased region" description="Basic and acidic residues" evidence="11">
    <location>
        <begin position="1531"/>
        <end position="1561"/>
    </location>
</feature>
<feature type="region of interest" description="Disordered" evidence="11">
    <location>
        <begin position="3480"/>
        <end position="3566"/>
    </location>
</feature>
<keyword evidence="6 9" id="KW-0040">ANK repeat</keyword>
<feature type="region of interest" description="Disordered" evidence="11">
    <location>
        <begin position="3757"/>
        <end position="3776"/>
    </location>
</feature>
<feature type="repeat" description="ANK" evidence="9">
    <location>
        <begin position="366"/>
        <end position="398"/>
    </location>
</feature>
<feature type="region of interest" description="Disordered" evidence="11">
    <location>
        <begin position="2609"/>
        <end position="2635"/>
    </location>
</feature>
<feature type="repeat" description="ANK" evidence="9">
    <location>
        <begin position="267"/>
        <end position="299"/>
    </location>
</feature>
<feature type="domain" description="Death" evidence="12">
    <location>
        <begin position="1407"/>
        <end position="1483"/>
    </location>
</feature>
<dbReference type="Pfam" id="PF13637">
    <property type="entry name" value="Ank_4"/>
    <property type="match status" value="1"/>
</dbReference>
<feature type="compositionally biased region" description="Polar residues" evidence="11">
    <location>
        <begin position="1588"/>
        <end position="1598"/>
    </location>
</feature>
<reference evidence="14" key="1">
    <citation type="submission" date="2022-03" db="EMBL/GenBank/DDBJ databases">
        <authorList>
            <person name="Tunstrom K."/>
        </authorList>
    </citation>
    <scope>NUCLEOTIDE SEQUENCE</scope>
</reference>
<feature type="compositionally biased region" description="Basic and acidic residues" evidence="11">
    <location>
        <begin position="4654"/>
        <end position="4664"/>
    </location>
</feature>
<feature type="region of interest" description="Disordered" evidence="11">
    <location>
        <begin position="1749"/>
        <end position="1768"/>
    </location>
</feature>
<feature type="repeat" description="ANK" evidence="9">
    <location>
        <begin position="432"/>
        <end position="464"/>
    </location>
</feature>
<dbReference type="Proteomes" id="UP001153954">
    <property type="component" value="Unassembled WGS sequence"/>
</dbReference>
<dbReference type="SUPFAM" id="SSF47986">
    <property type="entry name" value="DEATH domain"/>
    <property type="match status" value="1"/>
</dbReference>
<feature type="repeat" description="ANK" evidence="9">
    <location>
        <begin position="333"/>
        <end position="365"/>
    </location>
</feature>
<feature type="compositionally biased region" description="Basic and acidic residues" evidence="11">
    <location>
        <begin position="2208"/>
        <end position="2232"/>
    </location>
</feature>
<feature type="compositionally biased region" description="Low complexity" evidence="11">
    <location>
        <begin position="5404"/>
        <end position="5445"/>
    </location>
</feature>
<feature type="repeat" description="ANK" evidence="9">
    <location>
        <begin position="498"/>
        <end position="530"/>
    </location>
</feature>
<feature type="compositionally biased region" description="Polar residues" evidence="11">
    <location>
        <begin position="2009"/>
        <end position="2018"/>
    </location>
</feature>
<evidence type="ECO:0000256" key="5">
    <source>
        <dbReference type="ARBA" id="ARBA00022737"/>
    </source>
</evidence>
<feature type="repeat" description="ANK" evidence="9">
    <location>
        <begin position="300"/>
        <end position="332"/>
    </location>
</feature>
<dbReference type="SMART" id="SM00005">
    <property type="entry name" value="DEATH"/>
    <property type="match status" value="1"/>
</dbReference>
<feature type="compositionally biased region" description="Polar residues" evidence="11">
    <location>
        <begin position="5896"/>
        <end position="5916"/>
    </location>
</feature>
<proteinExistence type="predicted"/>
<evidence type="ECO:0000256" key="4">
    <source>
        <dbReference type="ARBA" id="ARBA00022553"/>
    </source>
</evidence>
<evidence type="ECO:0000256" key="1">
    <source>
        <dbReference type="ARBA" id="ARBA00004245"/>
    </source>
</evidence>
<dbReference type="PROSITE" id="PS50088">
    <property type="entry name" value="ANK_REPEAT"/>
    <property type="match status" value="22"/>
</dbReference>
<evidence type="ECO:0000256" key="10">
    <source>
        <dbReference type="SAM" id="Coils"/>
    </source>
</evidence>
<feature type="repeat" description="ANK" evidence="9">
    <location>
        <begin position="139"/>
        <end position="161"/>
    </location>
</feature>
<feature type="compositionally biased region" description="Basic and acidic residues" evidence="11">
    <location>
        <begin position="2927"/>
        <end position="2944"/>
    </location>
</feature>
<feature type="compositionally biased region" description="Basic and acidic residues" evidence="11">
    <location>
        <begin position="4241"/>
        <end position="4267"/>
    </location>
</feature>
<evidence type="ECO:0000256" key="7">
    <source>
        <dbReference type="ARBA" id="ARBA00023136"/>
    </source>
</evidence>
<feature type="compositionally biased region" description="Basic and acidic residues" evidence="11">
    <location>
        <begin position="4804"/>
        <end position="4817"/>
    </location>
</feature>
<feature type="compositionally biased region" description="Basic and acidic residues" evidence="11">
    <location>
        <begin position="2111"/>
        <end position="2123"/>
    </location>
</feature>
<dbReference type="Pfam" id="PF17809">
    <property type="entry name" value="UPA_2"/>
    <property type="match status" value="1"/>
</dbReference>
<feature type="region of interest" description="Disordered" evidence="11">
    <location>
        <begin position="1665"/>
        <end position="1732"/>
    </location>
</feature>
<dbReference type="InterPro" id="IPR011029">
    <property type="entry name" value="DEATH-like_dom_sf"/>
</dbReference>
<dbReference type="PROSITE" id="PS50297">
    <property type="entry name" value="ANK_REP_REGION"/>
    <property type="match status" value="20"/>
</dbReference>
<dbReference type="GO" id="GO:0016020">
    <property type="term" value="C:membrane"/>
    <property type="evidence" value="ECO:0007669"/>
    <property type="project" value="UniProtKB-SubCell"/>
</dbReference>
<feature type="compositionally biased region" description="Basic and acidic residues" evidence="11">
    <location>
        <begin position="2619"/>
        <end position="2635"/>
    </location>
</feature>
<feature type="repeat" description="ANK" evidence="9">
    <location>
        <begin position="399"/>
        <end position="431"/>
    </location>
</feature>
<dbReference type="SMART" id="SM00248">
    <property type="entry name" value="ANK"/>
    <property type="match status" value="24"/>
</dbReference>
<feature type="region of interest" description="Disordered" evidence="11">
    <location>
        <begin position="2339"/>
        <end position="2397"/>
    </location>
</feature>
<feature type="compositionally biased region" description="Low complexity" evidence="11">
    <location>
        <begin position="4644"/>
        <end position="4653"/>
    </location>
</feature>
<dbReference type="PANTHER" id="PTHR24123">
    <property type="entry name" value="ANKYRIN REPEAT-CONTAINING"/>
    <property type="match status" value="1"/>
</dbReference>
<dbReference type="FunFam" id="1.25.40.20:FF:000001">
    <property type="entry name" value="Ankyrin-2 isoform 2"/>
    <property type="match status" value="1"/>
</dbReference>
<dbReference type="Gene3D" id="2.60.40.2660">
    <property type="match status" value="1"/>
</dbReference>
<feature type="compositionally biased region" description="Basic and acidic residues" evidence="11">
    <location>
        <begin position="3507"/>
        <end position="3559"/>
    </location>
</feature>
<accession>A0AAU9UIW5</accession>
<feature type="compositionally biased region" description="Basic and acidic residues" evidence="11">
    <location>
        <begin position="2453"/>
        <end position="2473"/>
    </location>
</feature>
<feature type="compositionally biased region" description="Polar residues" evidence="11">
    <location>
        <begin position="3799"/>
        <end position="3818"/>
    </location>
</feature>
<feature type="compositionally biased region" description="Basic and acidic residues" evidence="11">
    <location>
        <begin position="2078"/>
        <end position="2089"/>
    </location>
</feature>
<feature type="region of interest" description="Disordered" evidence="11">
    <location>
        <begin position="2205"/>
        <end position="2259"/>
    </location>
</feature>
<evidence type="ECO:0000313" key="14">
    <source>
        <dbReference type="EMBL" id="CAH2099098.1"/>
    </source>
</evidence>
<evidence type="ECO:0000313" key="15">
    <source>
        <dbReference type="Proteomes" id="UP001153954"/>
    </source>
</evidence>
<dbReference type="InterPro" id="IPR040745">
    <property type="entry name" value="Ankyrin_UPA"/>
</dbReference>
<dbReference type="Gene3D" id="2.60.220.30">
    <property type="match status" value="2"/>
</dbReference>
<feature type="region of interest" description="Disordered" evidence="11">
    <location>
        <begin position="5176"/>
        <end position="5199"/>
    </location>
</feature>
<feature type="region of interest" description="Disordered" evidence="11">
    <location>
        <begin position="4641"/>
        <end position="4669"/>
    </location>
</feature>
<feature type="compositionally biased region" description="Basic and acidic residues" evidence="11">
    <location>
        <begin position="3482"/>
        <end position="3491"/>
    </location>
</feature>
<dbReference type="GO" id="GO:0005856">
    <property type="term" value="C:cytoskeleton"/>
    <property type="evidence" value="ECO:0007669"/>
    <property type="project" value="UniProtKB-SubCell"/>
</dbReference>
<feature type="repeat" description="ANK" evidence="9">
    <location>
        <begin position="40"/>
        <end position="72"/>
    </location>
</feature>
<dbReference type="Pfam" id="PF13857">
    <property type="entry name" value="Ank_5"/>
    <property type="match status" value="1"/>
</dbReference>
<dbReference type="InterPro" id="IPR036770">
    <property type="entry name" value="Ankyrin_rpt-contain_sf"/>
</dbReference>
<feature type="region of interest" description="Disordered" evidence="11">
    <location>
        <begin position="2423"/>
        <end position="2514"/>
    </location>
</feature>
<evidence type="ECO:0008006" key="16">
    <source>
        <dbReference type="Google" id="ProtNLM"/>
    </source>
</evidence>
<feature type="region of interest" description="Disordered" evidence="11">
    <location>
        <begin position="3710"/>
        <end position="3730"/>
    </location>
</feature>
<feature type="compositionally biased region" description="Polar residues" evidence="11">
    <location>
        <begin position="5056"/>
        <end position="5072"/>
    </location>
</feature>
<feature type="compositionally biased region" description="Basic and acidic residues" evidence="11">
    <location>
        <begin position="5602"/>
        <end position="5611"/>
    </location>
</feature>
<gene>
    <name evidence="14" type="ORF">EEDITHA_LOCUS14136</name>
</gene>
<feature type="compositionally biased region" description="Polar residues" evidence="11">
    <location>
        <begin position="5647"/>
        <end position="5660"/>
    </location>
</feature>
<feature type="compositionally biased region" description="Basic and acidic residues" evidence="11">
    <location>
        <begin position="4140"/>
        <end position="4149"/>
    </location>
</feature>
<feature type="repeat" description="ANK" evidence="9">
    <location>
        <begin position="73"/>
        <end position="105"/>
    </location>
</feature>
<protein>
    <recommendedName>
        <fullName evidence="16">Ankyrin-2</fullName>
    </recommendedName>
</protein>
<dbReference type="InterPro" id="IPR002110">
    <property type="entry name" value="Ankyrin_rpt"/>
</dbReference>
<feature type="compositionally biased region" description="Polar residues" evidence="11">
    <location>
        <begin position="5704"/>
        <end position="5720"/>
    </location>
</feature>
<feature type="compositionally biased region" description="Basic and acidic residues" evidence="11">
    <location>
        <begin position="1574"/>
        <end position="1587"/>
    </location>
</feature>
<feature type="region of interest" description="Disordered" evidence="11">
    <location>
        <begin position="3893"/>
        <end position="3925"/>
    </location>
</feature>
<dbReference type="Pfam" id="PF00531">
    <property type="entry name" value="Death"/>
    <property type="match status" value="1"/>
</dbReference>
<feature type="domain" description="ZU5" evidence="13">
    <location>
        <begin position="1078"/>
        <end position="1226"/>
    </location>
</feature>
<name>A0AAU9UIW5_EUPED</name>
<feature type="compositionally biased region" description="Low complexity" evidence="11">
    <location>
        <begin position="2794"/>
        <end position="2806"/>
    </location>
</feature>
<feature type="repeat" description="ANK" evidence="9">
    <location>
        <begin position="696"/>
        <end position="728"/>
    </location>
</feature>
<feature type="region of interest" description="Disordered" evidence="11">
    <location>
        <begin position="3999"/>
        <end position="4049"/>
    </location>
</feature>
<dbReference type="Pfam" id="PF13606">
    <property type="entry name" value="Ank_3"/>
    <property type="match status" value="1"/>
</dbReference>
<keyword evidence="4" id="KW-0597">Phosphoprotein</keyword>
<feature type="region of interest" description="Disordered" evidence="11">
    <location>
        <begin position="4550"/>
        <end position="4621"/>
    </location>
</feature>
<feature type="domain" description="ZU5" evidence="13">
    <location>
        <begin position="918"/>
        <end position="1076"/>
    </location>
</feature>
<dbReference type="PRINTS" id="PR01415">
    <property type="entry name" value="ANKYRIN"/>
</dbReference>
<feature type="region of interest" description="Disordered" evidence="11">
    <location>
        <begin position="5547"/>
        <end position="5566"/>
    </location>
</feature>
<feature type="region of interest" description="Disordered" evidence="11">
    <location>
        <begin position="1933"/>
        <end position="1962"/>
    </location>
</feature>
<feature type="region of interest" description="Disordered" evidence="11">
    <location>
        <begin position="2794"/>
        <end position="2835"/>
    </location>
</feature>
<feature type="compositionally biased region" description="Basic and acidic residues" evidence="11">
    <location>
        <begin position="2814"/>
        <end position="2825"/>
    </location>
</feature>
<keyword evidence="3" id="KW-0963">Cytoplasm</keyword>
<feature type="compositionally biased region" description="Polar residues" evidence="11">
    <location>
        <begin position="4550"/>
        <end position="4566"/>
    </location>
</feature>
<feature type="compositionally biased region" description="Basic and acidic residues" evidence="11">
    <location>
        <begin position="1722"/>
        <end position="1732"/>
    </location>
</feature>
<feature type="region of interest" description="Disordered" evidence="11">
    <location>
        <begin position="2927"/>
        <end position="2946"/>
    </location>
</feature>
<feature type="repeat" description="ANK" evidence="9">
    <location>
        <begin position="729"/>
        <end position="761"/>
    </location>
</feature>
<dbReference type="Gene3D" id="1.25.40.20">
    <property type="entry name" value="Ankyrin repeat-containing domain"/>
    <property type="match status" value="3"/>
</dbReference>
<feature type="region of interest" description="Disordered" evidence="11">
    <location>
        <begin position="1865"/>
        <end position="1912"/>
    </location>
</feature>
<evidence type="ECO:0000256" key="3">
    <source>
        <dbReference type="ARBA" id="ARBA00022490"/>
    </source>
</evidence>
<feature type="compositionally biased region" description="Basic and acidic residues" evidence="11">
    <location>
        <begin position="2488"/>
        <end position="2511"/>
    </location>
</feature>
<feature type="region of interest" description="Disordered" evidence="11">
    <location>
        <begin position="4804"/>
        <end position="4843"/>
    </location>
</feature>
<feature type="repeat" description="ANK" evidence="9">
    <location>
        <begin position="234"/>
        <end position="266"/>
    </location>
</feature>
<dbReference type="FunFam" id="1.25.40.20:FF:000003">
    <property type="entry name" value="Ankyrin, isoform B"/>
    <property type="match status" value="1"/>
</dbReference>
<dbReference type="PROSITE" id="PS51145">
    <property type="entry name" value="ZU5"/>
    <property type="match status" value="2"/>
</dbReference>
<dbReference type="PANTHER" id="PTHR24123:SF141">
    <property type="entry name" value="ANKYRIN 2, ISOFORM U"/>
    <property type="match status" value="1"/>
</dbReference>
<feature type="compositionally biased region" description="Basic and acidic residues" evidence="11">
    <location>
        <begin position="5547"/>
        <end position="5561"/>
    </location>
</feature>
<feature type="region of interest" description="Disordered" evidence="11">
    <location>
        <begin position="5643"/>
        <end position="5720"/>
    </location>
</feature>
<feature type="repeat" description="ANK" evidence="9">
    <location>
        <begin position="201"/>
        <end position="233"/>
    </location>
</feature>
<dbReference type="PROSITE" id="PS50017">
    <property type="entry name" value="DEATH_DOMAIN"/>
    <property type="match status" value="1"/>
</dbReference>
<feature type="region of interest" description="Disordered" evidence="11">
    <location>
        <begin position="4140"/>
        <end position="4209"/>
    </location>
</feature>
<evidence type="ECO:0000256" key="8">
    <source>
        <dbReference type="ARBA" id="ARBA00023212"/>
    </source>
</evidence>
<feature type="region of interest" description="Disordered" evidence="11">
    <location>
        <begin position="5012"/>
        <end position="5081"/>
    </location>
</feature>
<evidence type="ECO:0000256" key="9">
    <source>
        <dbReference type="PROSITE-ProRule" id="PRU00023"/>
    </source>
</evidence>
<organism evidence="14 15">
    <name type="scientific">Euphydryas editha</name>
    <name type="common">Edith's checkerspot</name>
    <dbReference type="NCBI Taxonomy" id="104508"/>
    <lineage>
        <taxon>Eukaryota</taxon>
        <taxon>Metazoa</taxon>
        <taxon>Ecdysozoa</taxon>
        <taxon>Arthropoda</taxon>
        <taxon>Hexapoda</taxon>
        <taxon>Insecta</taxon>
        <taxon>Pterygota</taxon>
        <taxon>Neoptera</taxon>
        <taxon>Endopterygota</taxon>
        <taxon>Lepidoptera</taxon>
        <taxon>Glossata</taxon>
        <taxon>Ditrysia</taxon>
        <taxon>Papilionoidea</taxon>
        <taxon>Nymphalidae</taxon>
        <taxon>Nymphalinae</taxon>
        <taxon>Euphydryas</taxon>
    </lineage>
</organism>
<evidence type="ECO:0000256" key="6">
    <source>
        <dbReference type="ARBA" id="ARBA00023043"/>
    </source>
</evidence>
<feature type="region of interest" description="Disordered" evidence="11">
    <location>
        <begin position="3781"/>
        <end position="3851"/>
    </location>
</feature>
<feature type="compositionally biased region" description="Polar residues" evidence="11">
    <location>
        <begin position="1704"/>
        <end position="1714"/>
    </location>
</feature>
<feature type="compositionally biased region" description="Basic and acidic residues" evidence="11">
    <location>
        <begin position="1933"/>
        <end position="1961"/>
    </location>
</feature>
<dbReference type="InterPro" id="IPR000906">
    <property type="entry name" value="ZU5_dom"/>
</dbReference>
<feature type="compositionally biased region" description="Basic and acidic residues" evidence="11">
    <location>
        <begin position="2341"/>
        <end position="2390"/>
    </location>
</feature>
<keyword evidence="7" id="KW-0472">Membrane</keyword>
<feature type="compositionally biased region" description="Polar residues" evidence="11">
    <location>
        <begin position="4226"/>
        <end position="4240"/>
    </location>
</feature>
<comment type="caution">
    <text evidence="14">The sequence shown here is derived from an EMBL/GenBank/DDBJ whole genome shotgun (WGS) entry which is preliminary data.</text>
</comment>
<dbReference type="SMART" id="SM00218">
    <property type="entry name" value="ZU5"/>
    <property type="match status" value="1"/>
</dbReference>
<dbReference type="Pfam" id="PF00791">
    <property type="entry name" value="ZU5"/>
    <property type="match status" value="1"/>
</dbReference>
<dbReference type="Pfam" id="PF12796">
    <property type="entry name" value="Ank_2"/>
    <property type="match status" value="6"/>
</dbReference>
<feature type="region of interest" description="Disordered" evidence="11">
    <location>
        <begin position="1520"/>
        <end position="1603"/>
    </location>
</feature>
<sequence length="5942" mass="660534">MADVKADASTAFLRAARAGQIEKIISLLEQGVDINVSNANGLNAIHLASKDGHVEVVRELLERGAAIDAATKKGNTALHIASLAGQEAVVKLLVQNGAQVNIQSQNGFTPLYMAAQENHDGVVKFLLSNGANQSLATEDGFTPLAVAMQQGHEKVVAVLLEADTRGRVRLPALHIAAKKDDVKAANLLLENEHNPDVTSKSGFTPLHIAAHYGNESVARLLLAKGADVNCAAKHNICPLHVAAKWGKENMVALLCDSGANVEARTRDGLTPLHCAARSGHERVVEALLDRGAPITSKSKNGLAPLHMAAQGDHSEAARVLLSRRAPVDDVTVDYLTALHVAAHCGHAKVAKLLLDRNADANARALNGFTPLHIACKKNRIKVVELLLKYGASIQATTESGLTPLHVASFMGCMNIVIYLLQHEANPDVPTVRGETPLHLAARANQTDIIRILLRNGAAVEAKARERQTPLHIASRLGNVDIAVLLLQHGADVRAMTADHYNALHIAAKQHNHDVAAALIEHNAPLTATTKKGFTALHLAAKYGNLKVANLLLAHGASPDQAGKNGMTPLHIAAQYDQQAVANTLLEKGADAKAIAKNGHTPLHIAARKNQMETAATLLEYGALTNAESKAGFTPLHLAAQQGHTEMCSLLLEHGAEVDQQAKNGLAALHLAAQEDRVPVAQLLVKNGAEVDICTKGGYTPLHIASHYGQANMVRYLLENGASVKAQTTHGYTALHHAAQQGHINIVNILLEHKADANATTINGQTPLDIASKLGYVTVMETLKEVSEPSIAPASQDKYKVVAPETMLETFMSDSEEEGGEDAILNDQPYRYLTADDMKSLGDDSLPIDVTKDERTESAMSHKNIMEISQGSMNGIPYQPQQEVVVKSISRYSTAQAPEGYCYNVDPTQPKKKLQWKNFLVSFLVDARGGALRGCRGGGVRVIVPPLSAQQPTRITCRYLKPSRINHMPPLMEGEALAARVLEMGPVSAKFLGPVILEVPHYASLRGKEREIVILRSDNGTSWREHNADATDDVVQDILHETLEIEDTNEDEKGWDAPRVTRILTHDFPQYFAVISRIRQEVHAIGPEGGMVSSSVVPQVQAVFPQGALTKKIKVGLQAQIIDSELTAKLLGRGVAVSPVVTVEPRRRKFHKAITLSMPAPRPHTQGMTNQYSTSSAPTLRLLCSISGGTNRAHWEDVTENTPLTFVNDCVSFTTTVSARYWLIDCRHVEDATKMATELYREAIHVPFMARFVVYAKRTDECQAQLRMFCVTDDKEDKALERIERFIQVAKSRDVEVHEGKPIYLEFGGNLVPVAKSGEQLSIPFRAFRENRVAFPVMIKTQDLEPMCRCQFMRDPKVPKGEPSPTPIAVLNIMVPDDLLVERTSPLPTDMVPRRTEEQELIWRQRLSDPRLEDICNLLGKDWVALAYELGVSVATVNQIQAKRITAAEQAQLMLKLWKTQSGTKAQDNSLELALCRIGRDDIIAPQSELTNERRIQRNIYQERQESEEIEAYKAEEDNKLKENIYDDNEIEERTRTEDLDQDEAKYSPEEKSVVDKSEMDRTPTPSEESEEDEDVKRSVAERKEQITRKLSCSKVPSSKQKKELREEIIEIKTQIKPDIKKFQDIEQQVKSETRLEQIRTKVSQEAIEIEDVKDVQKDRALKEKKEEIKQEQFRKFDPSSPAKPTPKHLQRHMRNESMRFPSGDFSNVTITPKKSTVVETHQTTETKQTMETKIDKFTKETISQKEIDSARLEEKLDDGDRSPELVTDEGKDIVEATLKDKISVFETKISKEPIEPSKPVKLTKEALKKHTQEQEQGLEYTQAFVREQSKQITNIESQKIIVESEKQIESVKSVKETIQQFDSKIKHEEKPKQFPKAMRTDSTLVQVSSEEDSEFLKKSTDSETETESQTTIKVERDKLSKFDITKHAFERKIDIRDPFDSRPKTDDKDKQRKVDHVKENIEVVPIPEQVIKNQLTDELSMKISKEQITEIVEEKEISVDDKLRDKVETQQSLASTKSDISKHTKTDSVGSDMQDVPGRKISQESPLLSGIDKTDSLADLQQSTERDVSFVSQTESKVYSKDSKHRSDSLDEASQFSDLEDQIGLSPAHRPVAEKPMDEDKISEVDEKLTTITEKSVNETLQFLKYESEHSAQVYLPTLTAKESEKVSTKESPVISAKARQFIETVPEDDSVQECFFSKRIYSDSLEDSDHTDSRRHSEADSLKSDQSDIKAKISSSDFDERAEYEGTADSGSGFGDEKFEESIGFTSIKIDPHVLESQKQDSDSTSTQLDDAEVVFKKVVPKRHSRTESISITKISDLPDIKAPVTKQEFQVIVTEAEEIDKSFEKDEPSDKISSESSREIEMSERKSSEGISDRISSEDAVTDKKTSSEEEQLKEDVLTLGKENIKDVTKVSTEICKEPDRVDTTAKGDPLCKGEADKRQSVTSVGSVSELRLDEKRLSDAHSLTESRDYTFEESEDDIGTQGTHVTKEKVESKQESETQIKSPDKISEPSKLAKLIHGDSLDDVEGFPEDHVADYVHKLPHIAEVGSLPDTQITSHFLHREREEQLKRETTIKKISTETEKIIEPTHLIKTGDKVDDYGNIKDISYPKEATIPPHSETDTKMTPLDKSEKSDKVTTTTEYKVGNSGENIIITTVTEYIDDLSGEEIVRTTVTETTKYPSGKETVSTKVSENVRVHKKQIITSVEDSIKRLDEQVPSSTPEVDVTKDLSYSTTEAELSEKDKFATSKTETKIGEQGQNIMVTTVTEIFKTQSGDEVTKVTVTETTTFPSGEVKTSTKVSESTKSISPIKKKVSQEEVQSHEPSAKTSLPQDHKPSIKVETKVGSSGEEITIETETATYKLPTDEEVMKTTVTETTKYPSGKKTISKRTSERIVSFKEESYTTLPSEVGETVLEDTIQSMLHKSDELADEKDITSSTETKTEMGPDGEEIITTTVTETSQTPVGDTKVRITVTEVTKYPSGEETISTKVSESIKSSESYLSSIKESNRTIIDEKEIESETKQMIKKDKQLTMGINTTHKHVMDELLAHAAESQDEESKKHVPKLTQLDYNKEMKIQATAHEINVGKEKVVIISEPADKSYEDNIKAPKDLNLKETQEITKEQVKPVIEDILQKSTIAAAARSPILEKDIKIISKEILDTEKRSYDAKVPQKDERRHSCISPAISLERIAEAETEEDIKIETDIKATPKADNIRIELKKSDSTMKQMADNIEIIIKQASEDLDLSEELVVEKEEQKDLQGEVSVDSIIEEAVHTVEGYLDKTTDIKSDITDTEQEIMISEDTKVSKERPGLVKSLSRDSGEIVIIPKKKQVRTFSVQSSPDEVEEQIYTDSESDMDKAKVLEIIEPSSDTDGKLPTSSFDIKKIRTDSLDDADDFPEKEAEYFEDDTKYTEESFTVSDLKLKQFHDVTGSSSLIHQEFDDDKFGDKFVKKTHFVDSLLRSDLASKSTTESSVTTVISTLTKSSDDEPKSVVEDGTSADLSKISGADLAKDPSKTSIDTKDESRTEDQTEDRGTPDLSKKSIDLTKDYSKSSIDSKDTSRDFATNELSKDSTVDLTKDFSKASIDSVKETSRSIDEKTFSEEHSSFDVSKTLASDASDAITKSREFLEEERSISRMIQISTSSSQETSVMTESKVFSELDDKSLEKGKLLQRLDASTKDEDIKNVIQKVDDSRVETKKIAFKDETQEINTIEDTTTEKSEKEDEFEAPDMSELNRRCSNLLEDISLQGALIRIDSSHVTHDLSSKFSKTPPPSPVDLIMKERAKAEESVSDKQIGLQPKGSESSFLDASRQSPRASSAGDSFISETEAHQSELLTEASKALSAAARPKSPTKHVADNLSFTNVDKPTITTGAIELVDRTIEKSMDVIDQIKKEMQEETHKATSSDTFYTESRIETSTSSSSVHKTVEGSQLKFTSIDPEAVMSDMIAKFGTTCEYSTVLSHKETETRKISGQEYFSETKQVSSSDDDSLIIKTETSHELRGQEHEVKEKMTVKRDGEQTETSQKKMEKAHEATAKRSDIETKTVSKSTDDTDIVKVEREFSEQGLYSGRQTKSEERMTAIKDETIKKKHEVKISERDMCHEQWGKEYFTEPGELEDIKEDYDAKSKTAFLESSLKIVEKDERVSSVELSEKGQVVSSKVEHHKEESVIESKEHDDLSSDASHVPSFKSEATDRRGSSEVSPKSKSKSFKKDDEVYEVDFIKEIKVSTSPVKSSFSRTGSQDTHSESEVVPELPHDDKISETPKKDKITKSPIKLPHQSEDLVLEVSVCKDGVSIFDELLQEKLSDSTSFVTPHSPKESIDDVLEVKVIDTGVESSTRPTKTSDISSGAFEISDEISITSKDVMIKSGESIDTEYMLKSLESHEGEVLQKSMDSTVSAETLHASEFSTEADSAFLTGTEHKREEMKLVKEKSTEDICSSGYDTDFSSAEFHGMKLESERVALDSLISAQPLADLSVLEKTIDEVKQSLEAAQVEIISEKNDGSNKYKQSPSEFQFKILISPDRPEVIKEEPHHADDHADRIIVHSKEEQLIDSQKSDSLSYKISSQEETLSDDDKETVHHKESSPPLEGDISIRSDSGPHSILETESDLVLSDRNSSLKGSPEVKLRTQKYIKSQLGVVERRSASEIEGWSSSGESHYHSFEHSESRPLSSDVEVMMTAQSGTEYETALTSHDVSSQSLRTSKDYFTAGSSLASRDSMKSLDSDGSSHVASIDISDASETLVPSANELKEELMESSTYVEQFLHEPVKEKEFKVKETSDEEISGEDDEYKTDKVELVGKMKRSHEMRFQPKEMIPDHFPLEATSESTEFDDDSIKDKEGSDTTISNQLNTDEILSSSISKIDISSSQSQLDLDKEDIQEVVTKVSVHSEHAVPFSVTKIEKQQREFVDFESEIIPVGSAEYEEIEKLGKIATKKDRLSDDDTLIVKTVVKKEETLPSSSISEVLEEVKEECFKKSITDIGAVPFPIMEKPLSNREFVDVENDIIPVGTKQYEEILKSKSDSSVPKTKAEKSGLKTPEDHLESKQSSTTSLKSHEHLSTPHTPLSAPSQSSLSTENGREYVLDDMYDISETPELKSELLTETSRSELVVTTEEKTIYAYEKEQESPTSDEFEMVDKPSEMDDFVVIEEVAKEAQETDPEGKSMQIKAQKYIKRHDTEVEEYLSKTTKKQESVSSASGSGSLSDEEILQYELEQKRLQAQELAEIEAGKRWIQMQFEGDPRYDYERIPLEDIKEEEMTDFDASRIGSLSSQKESIGSYGSFRNSYGSLSESEMASRMRFRLKGDNDDISISSLQEFENLERALMEQYQQHSSSSQDSLNGSLPRRYILSKSQGDDISVSSLKEFEGLESACLEALKAELLAKQKEVLLLADPKVVSSSFLEQEKRSYDSSSESSPPFKSGSPGHKSGSPSQKSGSPSQKSGSPSQKVGSYGSPSQKLLADSVAIRKIIDQQLALEQKMQEYRPKIVTVKKFDERGSFFVPEPEPGKSEPKTTEVVEECKKVSSFVCAAAPSDGSAESIPGDCEEMMKILDQEEKSKKEKEQKPTLKTETGGVIEIDRTTTVIQQKFVDGKKVSETITSLDNEEGVDIPKRSKPYDESGMSMSSEMSSSLASQPSEMDSLMTIIERHPSESEVVTYSKHTVITSSERFEDKPEDLDFSREGSAVRELSPSSGRSVAHSIISGKHFTDPASGSWSCQDEELSSSGSFSRARADLMLGSTDSLEATSSNATRATYNYEVDTPMTGSLTSGASILLSAKLDTNQKDNVARPPGSNTMVSSLDTLDPMTAVQMESLEHQSTSEHYSQEYEVHEPDSDTERLELDSRVPRAKERTIMFDSTDTLSAVSGDGSVREATIEAPAATFYIGDTPIVRGDRREEEEKAESQPTTLSGSCPASLPPATQASAPIPAQRRSLSMIPKPTRSSLDEPKK</sequence>
<feature type="region of interest" description="Disordered" evidence="11">
    <location>
        <begin position="5396"/>
        <end position="5449"/>
    </location>
</feature>
<feature type="compositionally biased region" description="Basic and acidic residues" evidence="11">
    <location>
        <begin position="5884"/>
        <end position="5895"/>
    </location>
</feature>
<feature type="region of interest" description="Disordered" evidence="11">
    <location>
        <begin position="5879"/>
        <end position="5942"/>
    </location>
</feature>
<feature type="compositionally biased region" description="Low complexity" evidence="11">
    <location>
        <begin position="5188"/>
        <end position="5198"/>
    </location>
</feature>
<evidence type="ECO:0000256" key="11">
    <source>
        <dbReference type="SAM" id="MobiDB-lite"/>
    </source>
</evidence>
<feature type="repeat" description="ANK" evidence="9">
    <location>
        <begin position="106"/>
        <end position="138"/>
    </location>
</feature>
<keyword evidence="15" id="KW-1185">Reference proteome</keyword>
<feature type="region of interest" description="Disordered" evidence="11">
    <location>
        <begin position="3585"/>
        <end position="3604"/>
    </location>
</feature>
<feature type="repeat" description="ANK" evidence="9">
    <location>
        <begin position="597"/>
        <end position="629"/>
    </location>
</feature>
<feature type="region of interest" description="Disordered" evidence="11">
    <location>
        <begin position="5807"/>
        <end position="5838"/>
    </location>
</feature>
<feature type="repeat" description="ANK" evidence="9">
    <location>
        <begin position="663"/>
        <end position="695"/>
    </location>
</feature>
<feature type="compositionally biased region" description="Basic and acidic residues" evidence="11">
    <location>
        <begin position="2423"/>
        <end position="2442"/>
    </location>
</feature>